<dbReference type="InterPro" id="IPR008250">
    <property type="entry name" value="ATPase_P-typ_transduc_dom_A_sf"/>
</dbReference>
<feature type="domain" description="HMA" evidence="8">
    <location>
        <begin position="1"/>
        <end position="61"/>
    </location>
</feature>
<dbReference type="PRINTS" id="PR00119">
    <property type="entry name" value="CATATPASE"/>
</dbReference>
<dbReference type="PROSITE" id="PS50846">
    <property type="entry name" value="HMA_2"/>
    <property type="match status" value="1"/>
</dbReference>
<dbReference type="SFLD" id="SFLDS00003">
    <property type="entry name" value="Haloacid_Dehalogenase"/>
    <property type="match status" value="1"/>
</dbReference>
<dbReference type="InParanoid" id="A0A3N4KEX3"/>
<protein>
    <submittedName>
        <fullName evidence="9">Heavy metal translocatin</fullName>
    </submittedName>
</protein>
<keyword evidence="3 7" id="KW-0479">Metal-binding</keyword>
<evidence type="ECO:0000256" key="4">
    <source>
        <dbReference type="ARBA" id="ARBA00022967"/>
    </source>
</evidence>
<dbReference type="FunCoup" id="A0A3N4KEX3">
    <property type="interactions" value="20"/>
</dbReference>
<reference evidence="9 10" key="1">
    <citation type="journal article" date="2018" name="Nat. Ecol. Evol.">
        <title>Pezizomycetes genomes reveal the molecular basis of ectomycorrhizal truffle lifestyle.</title>
        <authorList>
            <person name="Murat C."/>
            <person name="Payen T."/>
            <person name="Noel B."/>
            <person name="Kuo A."/>
            <person name="Morin E."/>
            <person name="Chen J."/>
            <person name="Kohler A."/>
            <person name="Krizsan K."/>
            <person name="Balestrini R."/>
            <person name="Da Silva C."/>
            <person name="Montanini B."/>
            <person name="Hainaut M."/>
            <person name="Levati E."/>
            <person name="Barry K.W."/>
            <person name="Belfiori B."/>
            <person name="Cichocki N."/>
            <person name="Clum A."/>
            <person name="Dockter R.B."/>
            <person name="Fauchery L."/>
            <person name="Guy J."/>
            <person name="Iotti M."/>
            <person name="Le Tacon F."/>
            <person name="Lindquist E.A."/>
            <person name="Lipzen A."/>
            <person name="Malagnac F."/>
            <person name="Mello A."/>
            <person name="Molinier V."/>
            <person name="Miyauchi S."/>
            <person name="Poulain J."/>
            <person name="Riccioni C."/>
            <person name="Rubini A."/>
            <person name="Sitrit Y."/>
            <person name="Splivallo R."/>
            <person name="Traeger S."/>
            <person name="Wang M."/>
            <person name="Zifcakova L."/>
            <person name="Wipf D."/>
            <person name="Zambonelli A."/>
            <person name="Paolocci F."/>
            <person name="Nowrousian M."/>
            <person name="Ottonello S."/>
            <person name="Baldrian P."/>
            <person name="Spatafora J.W."/>
            <person name="Henrissat B."/>
            <person name="Nagy L.G."/>
            <person name="Aury J.M."/>
            <person name="Wincker P."/>
            <person name="Grigoriev I.V."/>
            <person name="Bonfante P."/>
            <person name="Martin F.M."/>
        </authorList>
    </citation>
    <scope>NUCLEOTIDE SEQUENCE [LARGE SCALE GENOMIC DNA]</scope>
    <source>
        <strain evidence="9 10">CCBAS932</strain>
    </source>
</reference>
<feature type="transmembrane region" description="Helical" evidence="7">
    <location>
        <begin position="782"/>
        <end position="808"/>
    </location>
</feature>
<dbReference type="Gene3D" id="3.30.70.100">
    <property type="match status" value="1"/>
</dbReference>
<dbReference type="EMBL" id="ML119172">
    <property type="protein sequence ID" value="RPB07909.1"/>
    <property type="molecule type" value="Genomic_DNA"/>
</dbReference>
<dbReference type="SUPFAM" id="SSF56784">
    <property type="entry name" value="HAD-like"/>
    <property type="match status" value="1"/>
</dbReference>
<dbReference type="GO" id="GO:0016887">
    <property type="term" value="F:ATP hydrolysis activity"/>
    <property type="evidence" value="ECO:0007669"/>
    <property type="project" value="InterPro"/>
</dbReference>
<dbReference type="InterPro" id="IPR044492">
    <property type="entry name" value="P_typ_ATPase_HD_dom"/>
</dbReference>
<feature type="transmembrane region" description="Helical" evidence="7">
    <location>
        <begin position="814"/>
        <end position="835"/>
    </location>
</feature>
<dbReference type="InterPro" id="IPR036163">
    <property type="entry name" value="HMA_dom_sf"/>
</dbReference>
<feature type="transmembrane region" description="Helical" evidence="7">
    <location>
        <begin position="419"/>
        <end position="440"/>
    </location>
</feature>
<evidence type="ECO:0000256" key="7">
    <source>
        <dbReference type="RuleBase" id="RU362081"/>
    </source>
</evidence>
<dbReference type="SUPFAM" id="SSF81665">
    <property type="entry name" value="Calcium ATPase, transmembrane domain M"/>
    <property type="match status" value="1"/>
</dbReference>
<dbReference type="Pfam" id="PF00702">
    <property type="entry name" value="Hydrolase"/>
    <property type="match status" value="1"/>
</dbReference>
<dbReference type="InterPro" id="IPR023299">
    <property type="entry name" value="ATPase_P-typ_cyto_dom_N"/>
</dbReference>
<keyword evidence="10" id="KW-1185">Reference proteome</keyword>
<keyword evidence="6 7" id="KW-0472">Membrane</keyword>
<evidence type="ECO:0000256" key="2">
    <source>
        <dbReference type="ARBA" id="ARBA00022692"/>
    </source>
</evidence>
<keyword evidence="7" id="KW-0067">ATP-binding</keyword>
<dbReference type="PROSITE" id="PS00154">
    <property type="entry name" value="ATPASE_E1_E2"/>
    <property type="match status" value="1"/>
</dbReference>
<feature type="transmembrane region" description="Helical" evidence="7">
    <location>
        <begin position="160"/>
        <end position="182"/>
    </location>
</feature>
<dbReference type="GO" id="GO:0019829">
    <property type="term" value="F:ATPase-coupled monoatomic cation transmembrane transporter activity"/>
    <property type="evidence" value="ECO:0007669"/>
    <property type="project" value="InterPro"/>
</dbReference>
<feature type="transmembrane region" description="Helical" evidence="7">
    <location>
        <begin position="188"/>
        <end position="209"/>
    </location>
</feature>
<dbReference type="InterPro" id="IPR023214">
    <property type="entry name" value="HAD_sf"/>
</dbReference>
<dbReference type="InterPro" id="IPR059000">
    <property type="entry name" value="ATPase_P-type_domA"/>
</dbReference>
<dbReference type="NCBIfam" id="TIGR01525">
    <property type="entry name" value="ATPase-IB_hvy"/>
    <property type="match status" value="1"/>
</dbReference>
<feature type="transmembrane region" description="Helical" evidence="7">
    <location>
        <begin position="230"/>
        <end position="252"/>
    </location>
</feature>
<dbReference type="SUPFAM" id="SSF81653">
    <property type="entry name" value="Calcium ATPase, transduction domain A"/>
    <property type="match status" value="1"/>
</dbReference>
<dbReference type="Proteomes" id="UP000277580">
    <property type="component" value="Unassembled WGS sequence"/>
</dbReference>
<dbReference type="CDD" id="cd00371">
    <property type="entry name" value="HMA"/>
    <property type="match status" value="1"/>
</dbReference>
<organism evidence="9 10">
    <name type="scientific">Morchella conica CCBAS932</name>
    <dbReference type="NCBI Taxonomy" id="1392247"/>
    <lineage>
        <taxon>Eukaryota</taxon>
        <taxon>Fungi</taxon>
        <taxon>Dikarya</taxon>
        <taxon>Ascomycota</taxon>
        <taxon>Pezizomycotina</taxon>
        <taxon>Pezizomycetes</taxon>
        <taxon>Pezizales</taxon>
        <taxon>Morchellaceae</taxon>
        <taxon>Morchella</taxon>
    </lineage>
</organism>
<dbReference type="SFLD" id="SFLDF00027">
    <property type="entry name" value="p-type_atpase"/>
    <property type="match status" value="1"/>
</dbReference>
<dbReference type="Gene3D" id="2.70.150.10">
    <property type="entry name" value="Calcium-transporting ATPase, cytoplasmic transduction domain A"/>
    <property type="match status" value="1"/>
</dbReference>
<feature type="transmembrane region" description="Helical" evidence="7">
    <location>
        <begin position="264"/>
        <end position="282"/>
    </location>
</feature>
<dbReference type="InterPro" id="IPR036412">
    <property type="entry name" value="HAD-like_sf"/>
</dbReference>
<evidence type="ECO:0000256" key="1">
    <source>
        <dbReference type="ARBA" id="ARBA00004370"/>
    </source>
</evidence>
<dbReference type="InterPro" id="IPR006121">
    <property type="entry name" value="HMA_dom"/>
</dbReference>
<dbReference type="GO" id="GO:0046872">
    <property type="term" value="F:metal ion binding"/>
    <property type="evidence" value="ECO:0007669"/>
    <property type="project" value="UniProtKB-KW"/>
</dbReference>
<keyword evidence="5 7" id="KW-1133">Transmembrane helix</keyword>
<dbReference type="PANTHER" id="PTHR46594:SF4">
    <property type="entry name" value="P-TYPE CATION-TRANSPORTING ATPASE"/>
    <property type="match status" value="1"/>
</dbReference>
<dbReference type="PROSITE" id="PS01229">
    <property type="entry name" value="COF_2"/>
    <property type="match status" value="1"/>
</dbReference>
<sequence length="844" mass="92015">MTCTGCADKVVHVLQSMNCVLSASVKVSFLNNRAEMTFWPEFRGENEIVEILRKKTGFRVAVIGSGCIEDAGLAKVRMTICDEECPERIEKMDEVRRMRILDHENGRIILEVGYDPAIIGVRDLLHCINNNNVKFDAKIVDSPNEDMAASEAEKSHLKRLGIITLVSAMLTVPVLILAWVPLPNIEMALKYTIQLPLATIVMGVAYRIYISAFRTMIYGGAGGSRIDMDVLVLVATFAAWGFSVSIFMIDTISGTFGTTGKEPFFETCCLLVALILAGRWITGMVRMWALNRVLALGDEHQRERSKRVFLVDGDNIREINEKLLQYADVLVVIKGGVIATDGVVVEGEAEVDESLLTGEAAPAEVQVGRLVMAGSNVVNGRLKYRVTRLMHENTVSVIKRMVRSAGGEKPKVQEMADRFAAIMTPTVLFISLVVFIIWLLVNRLGRNEEWSDSAVEAVSFAVATLAVSCPCAIGLAVPMVMIFASRVAMRKCGFLFVNVIAVERGLKANKVVFDKTGTLTTGKLKVVFEKEYTGVGWSAEVGDQIRNLVKTLCEGEKHPVSEALATSVSKALGHSDVTVETVVGKGLEATIEGQLVRGGQPSWCSHSGDAHHIIKEVVQQGLTVFALSIDGELRAVFGLEDTIRPEAQEVIAELHRRCIETYIFSGDHTHAVSKISKVLGIPEGNCRSGCSPEQKSSEIKKLQIQLQPTREDNRNEPVLKRPIVLFLGDGTNDAIALKQADVGLSMSDSTSVAISAADVAILSTSLTSVISFLDLSRRVRTCIWVSFAYGVLWNFFAVIAAGGGFVAVRISPEWAGLGELGSVLPVVIIAGFVGVRWERKMTLG</sequence>
<evidence type="ECO:0000256" key="6">
    <source>
        <dbReference type="ARBA" id="ARBA00023136"/>
    </source>
</evidence>
<dbReference type="InterPro" id="IPR018303">
    <property type="entry name" value="ATPase_P-typ_P_site"/>
</dbReference>
<dbReference type="GO" id="GO:0016020">
    <property type="term" value="C:membrane"/>
    <property type="evidence" value="ECO:0007669"/>
    <property type="project" value="UniProtKB-SubCell"/>
</dbReference>
<comment type="similarity">
    <text evidence="7">Belongs to the cation transport ATPase (P-type) (TC 3.A.3) family. Type IB subfamily.</text>
</comment>
<dbReference type="Gene3D" id="3.40.50.1000">
    <property type="entry name" value="HAD superfamily/HAD-like"/>
    <property type="match status" value="1"/>
</dbReference>
<dbReference type="OrthoDB" id="432719at2759"/>
<evidence type="ECO:0000256" key="3">
    <source>
        <dbReference type="ARBA" id="ARBA00022723"/>
    </source>
</evidence>
<accession>A0A3N4KEX3</accession>
<evidence type="ECO:0000256" key="5">
    <source>
        <dbReference type="ARBA" id="ARBA00022989"/>
    </source>
</evidence>
<dbReference type="Pfam" id="PF00122">
    <property type="entry name" value="E1-E2_ATPase"/>
    <property type="match status" value="1"/>
</dbReference>
<dbReference type="STRING" id="1392247.A0A3N4KEX3"/>
<dbReference type="InterPro" id="IPR027256">
    <property type="entry name" value="P-typ_ATPase_IB"/>
</dbReference>
<dbReference type="NCBIfam" id="TIGR01494">
    <property type="entry name" value="ATPase_P-type"/>
    <property type="match status" value="2"/>
</dbReference>
<dbReference type="SFLD" id="SFLDG00002">
    <property type="entry name" value="C1.7:_P-type_atpase_like"/>
    <property type="match status" value="1"/>
</dbReference>
<gene>
    <name evidence="9" type="ORF">P167DRAFT_495046</name>
</gene>
<evidence type="ECO:0000313" key="9">
    <source>
        <dbReference type="EMBL" id="RPB07909.1"/>
    </source>
</evidence>
<evidence type="ECO:0000259" key="8">
    <source>
        <dbReference type="PROSITE" id="PS50846"/>
    </source>
</evidence>
<dbReference type="InterPro" id="IPR023298">
    <property type="entry name" value="ATPase_P-typ_TM_dom_sf"/>
</dbReference>
<dbReference type="Gene3D" id="3.40.1110.10">
    <property type="entry name" value="Calcium-transporting ATPase, cytoplasmic domain N"/>
    <property type="match status" value="1"/>
</dbReference>
<comment type="subcellular location">
    <subcellularLocation>
        <location evidence="1 7">Membrane</location>
    </subcellularLocation>
</comment>
<feature type="transmembrane region" description="Helical" evidence="7">
    <location>
        <begin position="460"/>
        <end position="484"/>
    </location>
</feature>
<evidence type="ECO:0000313" key="10">
    <source>
        <dbReference type="Proteomes" id="UP000277580"/>
    </source>
</evidence>
<proteinExistence type="inferred from homology"/>
<dbReference type="GO" id="GO:0005524">
    <property type="term" value="F:ATP binding"/>
    <property type="evidence" value="ECO:0007669"/>
    <property type="project" value="UniProtKB-UniRule"/>
</dbReference>
<keyword evidence="4" id="KW-1278">Translocase</keyword>
<dbReference type="SUPFAM" id="SSF55008">
    <property type="entry name" value="HMA, heavy metal-associated domain"/>
    <property type="match status" value="1"/>
</dbReference>
<dbReference type="InterPro" id="IPR001757">
    <property type="entry name" value="P_typ_ATPase"/>
</dbReference>
<dbReference type="PANTHER" id="PTHR46594">
    <property type="entry name" value="P-TYPE CATION-TRANSPORTING ATPASE"/>
    <property type="match status" value="1"/>
</dbReference>
<name>A0A3N4KEX3_9PEZI</name>
<keyword evidence="2 7" id="KW-0812">Transmembrane</keyword>
<dbReference type="AlphaFoldDB" id="A0A3N4KEX3"/>
<keyword evidence="7" id="KW-0547">Nucleotide-binding</keyword>